<dbReference type="Proteomes" id="UP000199046">
    <property type="component" value="Unassembled WGS sequence"/>
</dbReference>
<organism evidence="2 3">
    <name type="scientific">Kushneria avicenniae</name>
    <dbReference type="NCBI Taxonomy" id="402385"/>
    <lineage>
        <taxon>Bacteria</taxon>
        <taxon>Pseudomonadati</taxon>
        <taxon>Pseudomonadota</taxon>
        <taxon>Gammaproteobacteria</taxon>
        <taxon>Oceanospirillales</taxon>
        <taxon>Halomonadaceae</taxon>
        <taxon>Kushneria</taxon>
    </lineage>
</organism>
<protein>
    <submittedName>
        <fullName evidence="2">Uncharacterized conserved protein</fullName>
    </submittedName>
</protein>
<dbReference type="EMBL" id="FOLY01000001">
    <property type="protein sequence ID" value="SFC08868.1"/>
    <property type="molecule type" value="Genomic_DNA"/>
</dbReference>
<evidence type="ECO:0000256" key="1">
    <source>
        <dbReference type="SAM" id="Phobius"/>
    </source>
</evidence>
<evidence type="ECO:0000313" key="2">
    <source>
        <dbReference type="EMBL" id="SFC08868.1"/>
    </source>
</evidence>
<feature type="transmembrane region" description="Helical" evidence="1">
    <location>
        <begin position="41"/>
        <end position="69"/>
    </location>
</feature>
<dbReference type="PANTHER" id="PTHR41795">
    <property type="entry name" value="EXOPOLYSACCHARIDE SYNTHESIS PROTEIN"/>
    <property type="match status" value="1"/>
</dbReference>
<accession>A0A1I1GG95</accession>
<proteinExistence type="predicted"/>
<dbReference type="PANTHER" id="PTHR41795:SF1">
    <property type="entry name" value="EXOPOLYSACCHARIDE SYNTHESIS PROTEIN"/>
    <property type="match status" value="1"/>
</dbReference>
<keyword evidence="1" id="KW-1133">Transmembrane helix</keyword>
<dbReference type="PIRSF" id="PIRSF033239">
    <property type="entry name" value="ExoD"/>
    <property type="match status" value="1"/>
</dbReference>
<feature type="transmembrane region" description="Helical" evidence="1">
    <location>
        <begin position="123"/>
        <end position="140"/>
    </location>
</feature>
<dbReference type="STRING" id="402385.SAMN05421848_0493"/>
<sequence length="189" mass="20510">MSNGTTLRELLTTLDEGHEGSDVSINDILTTFEARGFGSLLIIPSLLALVCPIPGIPTACGLFMALVAVQQVFGRTHPWLPERLRRVSIGADRFHRLVVRIDPWAGRLEYLFKPRLLFMDTSVARRVVAVLITLLSLSMAPLELLPFAAALPAGMLLLIALGMIARDGLIVLTALAVAIAGMLSMWLVL</sequence>
<dbReference type="Pfam" id="PF06055">
    <property type="entry name" value="ExoD"/>
    <property type="match status" value="1"/>
</dbReference>
<dbReference type="InterPro" id="IPR010331">
    <property type="entry name" value="ExoD"/>
</dbReference>
<keyword evidence="1" id="KW-0472">Membrane</keyword>
<dbReference type="AlphaFoldDB" id="A0A1I1GG95"/>
<gene>
    <name evidence="2" type="ORF">SAMN05421848_0493</name>
</gene>
<dbReference type="RefSeq" id="WP_245742790.1">
    <property type="nucleotide sequence ID" value="NZ_FOLY01000001.1"/>
</dbReference>
<feature type="transmembrane region" description="Helical" evidence="1">
    <location>
        <begin position="169"/>
        <end position="188"/>
    </location>
</feature>
<evidence type="ECO:0000313" key="3">
    <source>
        <dbReference type="Proteomes" id="UP000199046"/>
    </source>
</evidence>
<keyword evidence="3" id="KW-1185">Reference proteome</keyword>
<reference evidence="3" key="1">
    <citation type="submission" date="2016-10" db="EMBL/GenBank/DDBJ databases">
        <authorList>
            <person name="Varghese N."/>
            <person name="Submissions S."/>
        </authorList>
    </citation>
    <scope>NUCLEOTIDE SEQUENCE [LARGE SCALE GENOMIC DNA]</scope>
    <source>
        <strain evidence="3">DSM 23439</strain>
    </source>
</reference>
<keyword evidence="1" id="KW-0812">Transmembrane</keyword>
<name>A0A1I1GG95_9GAMM</name>